<reference evidence="13" key="1">
    <citation type="journal article" date="2019" name="Int. J. Syst. Evol. Microbiol.">
        <title>The Global Catalogue of Microorganisms (GCM) 10K type strain sequencing project: providing services to taxonomists for standard genome sequencing and annotation.</title>
        <authorList>
            <consortium name="The Broad Institute Genomics Platform"/>
            <consortium name="The Broad Institute Genome Sequencing Center for Infectious Disease"/>
            <person name="Wu L."/>
            <person name="Ma J."/>
        </authorList>
    </citation>
    <scope>NUCLEOTIDE SEQUENCE [LARGE SCALE GENOMIC DNA]</scope>
    <source>
        <strain evidence="13">CCM 8725</strain>
    </source>
</reference>
<dbReference type="Pfam" id="PF02110">
    <property type="entry name" value="HK"/>
    <property type="match status" value="1"/>
</dbReference>
<dbReference type="Gene3D" id="3.40.1190.20">
    <property type="match status" value="1"/>
</dbReference>
<organism evidence="12 13">
    <name type="scientific">Paenibacillus rhizoplanae</name>
    <dbReference type="NCBI Taxonomy" id="1917181"/>
    <lineage>
        <taxon>Bacteria</taxon>
        <taxon>Bacillati</taxon>
        <taxon>Bacillota</taxon>
        <taxon>Bacilli</taxon>
        <taxon>Bacillales</taxon>
        <taxon>Paenibacillaceae</taxon>
        <taxon>Paenibacillus</taxon>
    </lineage>
</organism>
<evidence type="ECO:0000256" key="6">
    <source>
        <dbReference type="ARBA" id="ARBA00022741"/>
    </source>
</evidence>
<feature type="binding site" evidence="11">
    <location>
        <position position="163"/>
    </location>
    <ligand>
        <name>ATP</name>
        <dbReference type="ChEBI" id="CHEBI:30616"/>
    </ligand>
</feature>
<evidence type="ECO:0000256" key="8">
    <source>
        <dbReference type="ARBA" id="ARBA00022840"/>
    </source>
</evidence>
<evidence type="ECO:0000256" key="9">
    <source>
        <dbReference type="ARBA" id="ARBA00022842"/>
    </source>
</evidence>
<dbReference type="RefSeq" id="WP_379258798.1">
    <property type="nucleotide sequence ID" value="NZ_JBHSVQ010000001.1"/>
</dbReference>
<comment type="cofactor">
    <cofactor evidence="2 11">
        <name>Mg(2+)</name>
        <dbReference type="ChEBI" id="CHEBI:18420"/>
    </cofactor>
</comment>
<evidence type="ECO:0000313" key="12">
    <source>
        <dbReference type="EMBL" id="MFD2410437.1"/>
    </source>
</evidence>
<keyword evidence="4 11" id="KW-0808">Transferase</keyword>
<evidence type="ECO:0000256" key="1">
    <source>
        <dbReference type="ARBA" id="ARBA00001771"/>
    </source>
</evidence>
<keyword evidence="9 11" id="KW-0460">Magnesium</keyword>
<protein>
    <recommendedName>
        <fullName evidence="11">Hydroxyethylthiazole kinase</fullName>
        <ecNumber evidence="11">2.7.1.50</ecNumber>
    </recommendedName>
    <alternativeName>
        <fullName evidence="11">4-methyl-5-beta-hydroxyethylthiazole kinase</fullName>
        <shortName evidence="11">TH kinase</shortName>
        <shortName evidence="11">Thz kinase</shortName>
    </alternativeName>
</protein>
<dbReference type="CDD" id="cd01170">
    <property type="entry name" value="THZ_kinase"/>
    <property type="match status" value="1"/>
</dbReference>
<keyword evidence="10 11" id="KW-0784">Thiamine biosynthesis</keyword>
<accession>A0ABW5F9M0</accession>
<keyword evidence="6 11" id="KW-0547">Nucleotide-binding</keyword>
<feature type="binding site" evidence="11">
    <location>
        <position position="117"/>
    </location>
    <ligand>
        <name>ATP</name>
        <dbReference type="ChEBI" id="CHEBI:30616"/>
    </ligand>
</feature>
<feature type="binding site" evidence="11">
    <location>
        <position position="41"/>
    </location>
    <ligand>
        <name>substrate</name>
    </ligand>
</feature>
<comment type="catalytic activity">
    <reaction evidence="1 11">
        <text>5-(2-hydroxyethyl)-4-methylthiazole + ATP = 4-methyl-5-(2-phosphooxyethyl)-thiazole + ADP + H(+)</text>
        <dbReference type="Rhea" id="RHEA:24212"/>
        <dbReference type="ChEBI" id="CHEBI:15378"/>
        <dbReference type="ChEBI" id="CHEBI:17957"/>
        <dbReference type="ChEBI" id="CHEBI:30616"/>
        <dbReference type="ChEBI" id="CHEBI:58296"/>
        <dbReference type="ChEBI" id="CHEBI:456216"/>
        <dbReference type="EC" id="2.7.1.50"/>
    </reaction>
</comment>
<keyword evidence="7 11" id="KW-0418">Kinase</keyword>
<keyword evidence="8 11" id="KW-0067">ATP-binding</keyword>
<feature type="binding site" evidence="11">
    <location>
        <position position="190"/>
    </location>
    <ligand>
        <name>substrate</name>
    </ligand>
</feature>
<gene>
    <name evidence="11 12" type="primary">thiM</name>
    <name evidence="12" type="ORF">ACFSX3_11180</name>
</gene>
<dbReference type="EMBL" id="JBHUKY010000021">
    <property type="protein sequence ID" value="MFD2410437.1"/>
    <property type="molecule type" value="Genomic_DNA"/>
</dbReference>
<evidence type="ECO:0000313" key="13">
    <source>
        <dbReference type="Proteomes" id="UP001597448"/>
    </source>
</evidence>
<keyword evidence="5 11" id="KW-0479">Metal-binding</keyword>
<evidence type="ECO:0000256" key="7">
    <source>
        <dbReference type="ARBA" id="ARBA00022777"/>
    </source>
</evidence>
<proteinExistence type="inferred from homology"/>
<evidence type="ECO:0000256" key="5">
    <source>
        <dbReference type="ARBA" id="ARBA00022723"/>
    </source>
</evidence>
<dbReference type="GO" id="GO:0004417">
    <property type="term" value="F:hydroxyethylthiazole kinase activity"/>
    <property type="evidence" value="ECO:0007669"/>
    <property type="project" value="UniProtKB-EC"/>
</dbReference>
<comment type="pathway">
    <text evidence="3 11">Cofactor biosynthesis; thiamine diphosphate biosynthesis; 4-methyl-5-(2-phosphoethyl)-thiazole from 5-(2-hydroxyethyl)-4-methylthiazole: step 1/1.</text>
</comment>
<dbReference type="EC" id="2.7.1.50" evidence="11"/>
<dbReference type="PANTHER" id="PTHR20858:SF17">
    <property type="entry name" value="HYDROXYMETHYLPYRIMIDINE_PHOSPHOMETHYLPYRIMIDINE KINASE THI20-RELATED"/>
    <property type="match status" value="1"/>
</dbReference>
<comment type="caution">
    <text evidence="12">The sequence shown here is derived from an EMBL/GenBank/DDBJ whole genome shotgun (WGS) entry which is preliminary data.</text>
</comment>
<dbReference type="InterPro" id="IPR029056">
    <property type="entry name" value="Ribokinase-like"/>
</dbReference>
<evidence type="ECO:0000256" key="4">
    <source>
        <dbReference type="ARBA" id="ARBA00022679"/>
    </source>
</evidence>
<evidence type="ECO:0000256" key="11">
    <source>
        <dbReference type="HAMAP-Rule" id="MF_00228"/>
    </source>
</evidence>
<dbReference type="InterPro" id="IPR000417">
    <property type="entry name" value="Hyethyz_kinase"/>
</dbReference>
<dbReference type="PANTHER" id="PTHR20858">
    <property type="entry name" value="PHOSPHOMETHYLPYRIMIDINE KINASE"/>
    <property type="match status" value="1"/>
</dbReference>
<evidence type="ECO:0000256" key="3">
    <source>
        <dbReference type="ARBA" id="ARBA00004868"/>
    </source>
</evidence>
<comment type="similarity">
    <text evidence="11">Belongs to the Thz kinase family.</text>
</comment>
<evidence type="ECO:0000256" key="10">
    <source>
        <dbReference type="ARBA" id="ARBA00022977"/>
    </source>
</evidence>
<dbReference type="Proteomes" id="UP001597448">
    <property type="component" value="Unassembled WGS sequence"/>
</dbReference>
<dbReference type="HAMAP" id="MF_00228">
    <property type="entry name" value="Thz_kinase"/>
    <property type="match status" value="1"/>
</dbReference>
<dbReference type="SUPFAM" id="SSF53613">
    <property type="entry name" value="Ribokinase-like"/>
    <property type="match status" value="1"/>
</dbReference>
<dbReference type="PRINTS" id="PR01099">
    <property type="entry name" value="HYETHTZKNASE"/>
</dbReference>
<dbReference type="NCBIfam" id="TIGR00694">
    <property type="entry name" value="thiM"/>
    <property type="match status" value="1"/>
</dbReference>
<comment type="function">
    <text evidence="11">Catalyzes the phosphorylation of the hydroxyl group of 4-methyl-5-beta-hydroxyethylthiazole (THZ).</text>
</comment>
<keyword evidence="13" id="KW-1185">Reference proteome</keyword>
<dbReference type="PIRSF" id="PIRSF000513">
    <property type="entry name" value="Thz_kinase"/>
    <property type="match status" value="1"/>
</dbReference>
<evidence type="ECO:0000256" key="2">
    <source>
        <dbReference type="ARBA" id="ARBA00001946"/>
    </source>
</evidence>
<dbReference type="NCBIfam" id="NF006830">
    <property type="entry name" value="PRK09355.1"/>
    <property type="match status" value="1"/>
</dbReference>
<sequence>MHMSYLSKVRQANPLVHNITNIVVANFTANGLLALGASPFMADAIEEVADVAAMSGAVVLNIGTLNEAAIASMIEAGKAANLHHVPLVLDPVGAGATAYRTDVTAKLLSELQLTALRGNVAEVANVAGESWASKGVDAGAGEGDVVALANKAALKLNCVVIITGREDIITDGKRTYIASNGHSILTRVTGTGCLLSAVVGAFLAVSGGEVLEAAAEALSFYGMAAELAAEAAEAQGPGSFQTLFLNQLSLVTPEQYSSRSRLKLLEA</sequence>
<name>A0ABW5F9M0_9BACL</name>